<feature type="region of interest" description="Disordered" evidence="1">
    <location>
        <begin position="24"/>
        <end position="62"/>
    </location>
</feature>
<evidence type="ECO:0000313" key="3">
    <source>
        <dbReference type="Proteomes" id="UP000076532"/>
    </source>
</evidence>
<evidence type="ECO:0000313" key="2">
    <source>
        <dbReference type="EMBL" id="KZP09811.1"/>
    </source>
</evidence>
<accession>A0A165YQK8</accession>
<reference evidence="2 3" key="1">
    <citation type="journal article" date="2016" name="Mol. Biol. Evol.">
        <title>Comparative Genomics of Early-Diverging Mushroom-Forming Fungi Provides Insights into the Origins of Lignocellulose Decay Capabilities.</title>
        <authorList>
            <person name="Nagy L.G."/>
            <person name="Riley R."/>
            <person name="Tritt A."/>
            <person name="Adam C."/>
            <person name="Daum C."/>
            <person name="Floudas D."/>
            <person name="Sun H."/>
            <person name="Yadav J.S."/>
            <person name="Pangilinan J."/>
            <person name="Larsson K.H."/>
            <person name="Matsuura K."/>
            <person name="Barry K."/>
            <person name="Labutti K."/>
            <person name="Kuo R."/>
            <person name="Ohm R.A."/>
            <person name="Bhattacharya S.S."/>
            <person name="Shirouzu T."/>
            <person name="Yoshinaga Y."/>
            <person name="Martin F.M."/>
            <person name="Grigoriev I.V."/>
            <person name="Hibbett D.S."/>
        </authorList>
    </citation>
    <scope>NUCLEOTIDE SEQUENCE [LARGE SCALE GENOMIC DNA]</scope>
    <source>
        <strain evidence="2 3">CBS 109695</strain>
    </source>
</reference>
<name>A0A165YQK8_9AGAM</name>
<evidence type="ECO:0000256" key="1">
    <source>
        <dbReference type="SAM" id="MobiDB-lite"/>
    </source>
</evidence>
<protein>
    <submittedName>
        <fullName evidence="2">Uncharacterized protein</fullName>
    </submittedName>
</protein>
<organism evidence="2 3">
    <name type="scientific">Athelia psychrophila</name>
    <dbReference type="NCBI Taxonomy" id="1759441"/>
    <lineage>
        <taxon>Eukaryota</taxon>
        <taxon>Fungi</taxon>
        <taxon>Dikarya</taxon>
        <taxon>Basidiomycota</taxon>
        <taxon>Agaricomycotina</taxon>
        <taxon>Agaricomycetes</taxon>
        <taxon>Agaricomycetidae</taxon>
        <taxon>Atheliales</taxon>
        <taxon>Atheliaceae</taxon>
        <taxon>Athelia</taxon>
    </lineage>
</organism>
<sequence length="248" mass="28133">MAEPTSEILHGTISWVALKAVAGASPCRRETFPESESDRRGVKASRETEDLQQPPANDPRRMQAHTVATAQYVPFRPSCFGPTYIGMNGRFSLHSRLPRNRDGQMDFFRGNGLDNRRAANSDWHNGQKLAAPSNTETCDPFAYPMWLKRHIRGGASHSNMAVSPELRYWMMEAVLHPSQQSHSHQPTSFKRNTVFLLILDEQDARFPVLELKNAPGRQGAPRKLYTIDAYPWSVRQIHRSLHAESKTQ</sequence>
<keyword evidence="3" id="KW-1185">Reference proteome</keyword>
<dbReference type="AlphaFoldDB" id="A0A165YQK8"/>
<dbReference type="EMBL" id="KV417692">
    <property type="protein sequence ID" value="KZP09811.1"/>
    <property type="molecule type" value="Genomic_DNA"/>
</dbReference>
<proteinExistence type="predicted"/>
<gene>
    <name evidence="2" type="ORF">FIBSPDRAFT_900230</name>
</gene>
<dbReference type="Proteomes" id="UP000076532">
    <property type="component" value="Unassembled WGS sequence"/>
</dbReference>
<feature type="compositionally biased region" description="Basic and acidic residues" evidence="1">
    <location>
        <begin position="27"/>
        <end position="49"/>
    </location>
</feature>